<dbReference type="HOGENOM" id="CLU_024854_0_0_10"/>
<comment type="caution">
    <text evidence="1">The sequence shown here is derived from an EMBL/GenBank/DDBJ whole genome shotgun (WGS) entry which is preliminary data.</text>
</comment>
<evidence type="ECO:0000313" key="1">
    <source>
        <dbReference type="EMBL" id="EFA45204.1"/>
    </source>
</evidence>
<dbReference type="EMBL" id="ACKS01000019">
    <property type="protein sequence ID" value="EFA45204.1"/>
    <property type="molecule type" value="Genomic_DNA"/>
</dbReference>
<accession>D1PTS4</accession>
<organism evidence="1 2">
    <name type="scientific">Hallella bergensis DSM 17361</name>
    <dbReference type="NCBI Taxonomy" id="585502"/>
    <lineage>
        <taxon>Bacteria</taxon>
        <taxon>Pseudomonadati</taxon>
        <taxon>Bacteroidota</taxon>
        <taxon>Bacteroidia</taxon>
        <taxon>Bacteroidales</taxon>
        <taxon>Prevotellaceae</taxon>
        <taxon>Hallella</taxon>
    </lineage>
</organism>
<dbReference type="InterPro" id="IPR010994">
    <property type="entry name" value="RuvA_2-like"/>
</dbReference>
<gene>
    <name evidence="1" type="ORF">HMPREF0645_0359</name>
</gene>
<reference evidence="1 2" key="1">
    <citation type="submission" date="2009-10" db="EMBL/GenBank/DDBJ databases">
        <authorList>
            <person name="Qin X."/>
            <person name="Bachman B."/>
            <person name="Battles P."/>
            <person name="Bell A."/>
            <person name="Bess C."/>
            <person name="Bickham C."/>
            <person name="Chaboub L."/>
            <person name="Chen D."/>
            <person name="Coyle M."/>
            <person name="Deiros D.R."/>
            <person name="Dinh H."/>
            <person name="Forbes L."/>
            <person name="Fowler G."/>
            <person name="Francisco L."/>
            <person name="Fu Q."/>
            <person name="Gubbala S."/>
            <person name="Hale W."/>
            <person name="Han Y."/>
            <person name="Hemphill L."/>
            <person name="Highlander S.K."/>
            <person name="Hirani K."/>
            <person name="Hogues M."/>
            <person name="Jackson L."/>
            <person name="Jakkamsetti A."/>
            <person name="Javaid M."/>
            <person name="Jiang H."/>
            <person name="Korchina V."/>
            <person name="Kovar C."/>
            <person name="Lara F."/>
            <person name="Lee S."/>
            <person name="Mata R."/>
            <person name="Mathew T."/>
            <person name="Moen C."/>
            <person name="Morales K."/>
            <person name="Munidasa M."/>
            <person name="Nazareth L."/>
            <person name="Ngo R."/>
            <person name="Nguyen L."/>
            <person name="Okwuonu G."/>
            <person name="Ongeri F."/>
            <person name="Patil S."/>
            <person name="Petrosino J."/>
            <person name="Pham C."/>
            <person name="Pham P."/>
            <person name="Pu L.-L."/>
            <person name="Puazo M."/>
            <person name="Raj R."/>
            <person name="Reid J."/>
            <person name="Rouhana J."/>
            <person name="Saada N."/>
            <person name="Shang Y."/>
            <person name="Simmons D."/>
            <person name="Thornton R."/>
            <person name="Warren J."/>
            <person name="Weissenberger G."/>
            <person name="Zhang J."/>
            <person name="Zhang L."/>
            <person name="Zhou C."/>
            <person name="Zhu D."/>
            <person name="Muzny D."/>
            <person name="Worley K."/>
            <person name="Gibbs R."/>
        </authorList>
    </citation>
    <scope>NUCLEOTIDE SEQUENCE [LARGE SCALE GENOMIC DNA]</scope>
    <source>
        <strain evidence="1 2">DSM 17361</strain>
    </source>
</reference>
<dbReference type="Proteomes" id="UP000003160">
    <property type="component" value="Unassembled WGS sequence"/>
</dbReference>
<dbReference type="AlphaFoldDB" id="D1PTS4"/>
<proteinExistence type="predicted"/>
<sequence length="633" mass="72141">MGQQEDAESGGWEQMYEELSAMAANKLDLNHCTREELRRLPFLTEQQVMGIIEYRDRAKRIETPIELRMVLSLEPHIIDLLMQFVEIRPELSRDTIPSMNNIWKYGKHELVGTLKVPFYTRKGDENGYLGYKYKHWLRYTFTSGQHVKAGFVASQDAGEPFFAGKNAAGYDFYSFYVMLRNLGRIKALALGRYRLRFGMGLVLNNSFGLGKVNTLAMFSRSISSIFPHGSRLEANYLQGAAATVELVKGFDLTAFASWRKTDATLNRDSVTVATLLHTGYHRTPSEMARRRNTAQTLVGTHLNFFKNGFHVGVTALHTAFDRELRPNTMQNYRRWYPQGKSFWNAGVDYGYVSNRLNISGETAIGQHGAVATINTVSYQLMSNLTLTTLQRYYPYQYTAIYGQSFAEGGAVNNESGLYLGAQWAPILGMNVIFYTDMAYFAWAKYQAQQSSHSWDNFVQTTYTHGRWNLLARYRLRMRERDNADKTALIYKNEHRGRLAVGYDGNLWSTKTQADLSLCNFTTSSLGFMFSEALGYSRGCLKLNLNVGYFKTDDYNSRIYVYEKGMLYSLAFPSFFGEGVRCAINARVDISSKLMVVAKLGSTNYFDRQTLGSGLQEIQGNNMTDLEIQMRLKL</sequence>
<protein>
    <submittedName>
        <fullName evidence="1">Uncharacterized protein</fullName>
    </submittedName>
</protein>
<dbReference type="SUPFAM" id="SSF47781">
    <property type="entry name" value="RuvA domain 2-like"/>
    <property type="match status" value="1"/>
</dbReference>
<dbReference type="eggNOG" id="COG1555">
    <property type="taxonomic scope" value="Bacteria"/>
</dbReference>
<name>D1PTS4_9BACT</name>
<keyword evidence="2" id="KW-1185">Reference proteome</keyword>
<evidence type="ECO:0000313" key="2">
    <source>
        <dbReference type="Proteomes" id="UP000003160"/>
    </source>
</evidence>